<dbReference type="PROSITE" id="PS50928">
    <property type="entry name" value="ABC_TM1"/>
    <property type="match status" value="1"/>
</dbReference>
<feature type="transmembrane region" description="Helical" evidence="7">
    <location>
        <begin position="189"/>
        <end position="206"/>
    </location>
</feature>
<keyword evidence="2 7" id="KW-0813">Transport</keyword>
<feature type="compositionally biased region" description="Gly residues" evidence="8">
    <location>
        <begin position="21"/>
        <end position="31"/>
    </location>
</feature>
<evidence type="ECO:0000256" key="3">
    <source>
        <dbReference type="ARBA" id="ARBA00022475"/>
    </source>
</evidence>
<keyword evidence="5 7" id="KW-1133">Transmembrane helix</keyword>
<feature type="transmembrane region" description="Helical" evidence="7">
    <location>
        <begin position="294"/>
        <end position="313"/>
    </location>
</feature>
<dbReference type="InterPro" id="IPR000515">
    <property type="entry name" value="MetI-like"/>
</dbReference>
<dbReference type="GO" id="GO:0005886">
    <property type="term" value="C:plasma membrane"/>
    <property type="evidence" value="ECO:0007669"/>
    <property type="project" value="UniProtKB-SubCell"/>
</dbReference>
<dbReference type="Proteomes" id="UP000649753">
    <property type="component" value="Unassembled WGS sequence"/>
</dbReference>
<evidence type="ECO:0000313" key="10">
    <source>
        <dbReference type="EMBL" id="MBE1484488.1"/>
    </source>
</evidence>
<feature type="compositionally biased region" description="Low complexity" evidence="8">
    <location>
        <begin position="8"/>
        <end position="20"/>
    </location>
</feature>
<feature type="domain" description="ABC transmembrane type-1" evidence="9">
    <location>
        <begin position="124"/>
        <end position="313"/>
    </location>
</feature>
<accession>A0A927LXS2</accession>
<evidence type="ECO:0000259" key="9">
    <source>
        <dbReference type="PROSITE" id="PS50928"/>
    </source>
</evidence>
<feature type="transmembrane region" description="Helical" evidence="7">
    <location>
        <begin position="245"/>
        <end position="270"/>
    </location>
</feature>
<dbReference type="RefSeq" id="WP_192764844.1">
    <property type="nucleotide sequence ID" value="NZ_JADBEB010000001.1"/>
</dbReference>
<feature type="region of interest" description="Disordered" evidence="8">
    <location>
        <begin position="1"/>
        <end position="56"/>
    </location>
</feature>
<dbReference type="SUPFAM" id="SSF161098">
    <property type="entry name" value="MetI-like"/>
    <property type="match status" value="1"/>
</dbReference>
<feature type="transmembrane region" description="Helical" evidence="7">
    <location>
        <begin position="163"/>
        <end position="183"/>
    </location>
</feature>
<feature type="transmembrane region" description="Helical" evidence="7">
    <location>
        <begin position="130"/>
        <end position="151"/>
    </location>
</feature>
<organism evidence="10 11">
    <name type="scientific">Plantactinospora soyae</name>
    <dbReference type="NCBI Taxonomy" id="1544732"/>
    <lineage>
        <taxon>Bacteria</taxon>
        <taxon>Bacillati</taxon>
        <taxon>Actinomycetota</taxon>
        <taxon>Actinomycetes</taxon>
        <taxon>Micromonosporales</taxon>
        <taxon>Micromonosporaceae</taxon>
        <taxon>Plantactinospora</taxon>
    </lineage>
</organism>
<dbReference type="PANTHER" id="PTHR43386:SF1">
    <property type="entry name" value="D,D-DIPEPTIDE TRANSPORT SYSTEM PERMEASE PROTEIN DDPC-RELATED"/>
    <property type="match status" value="1"/>
</dbReference>
<comment type="subcellular location">
    <subcellularLocation>
        <location evidence="1 7">Cell membrane</location>
        <topology evidence="1 7">Multi-pass membrane protein</topology>
    </subcellularLocation>
</comment>
<evidence type="ECO:0000256" key="4">
    <source>
        <dbReference type="ARBA" id="ARBA00022692"/>
    </source>
</evidence>
<dbReference type="GO" id="GO:0055085">
    <property type="term" value="P:transmembrane transport"/>
    <property type="evidence" value="ECO:0007669"/>
    <property type="project" value="InterPro"/>
</dbReference>
<dbReference type="AlphaFoldDB" id="A0A927LXS2"/>
<evidence type="ECO:0000256" key="7">
    <source>
        <dbReference type="RuleBase" id="RU363032"/>
    </source>
</evidence>
<dbReference type="Gene3D" id="1.10.3720.10">
    <property type="entry name" value="MetI-like"/>
    <property type="match status" value="1"/>
</dbReference>
<feature type="transmembrane region" description="Helical" evidence="7">
    <location>
        <begin position="61"/>
        <end position="81"/>
    </location>
</feature>
<name>A0A927LXS2_9ACTN</name>
<keyword evidence="3" id="KW-1003">Cell membrane</keyword>
<keyword evidence="11" id="KW-1185">Reference proteome</keyword>
<dbReference type="CDD" id="cd06261">
    <property type="entry name" value="TM_PBP2"/>
    <property type="match status" value="1"/>
</dbReference>
<evidence type="ECO:0000256" key="6">
    <source>
        <dbReference type="ARBA" id="ARBA00023136"/>
    </source>
</evidence>
<protein>
    <submittedName>
        <fullName evidence="10">Peptide/nickel transport system permease protein</fullName>
    </submittedName>
</protein>
<dbReference type="InterPro" id="IPR035906">
    <property type="entry name" value="MetI-like_sf"/>
</dbReference>
<keyword evidence="6 7" id="KW-0472">Membrane</keyword>
<evidence type="ECO:0000256" key="2">
    <source>
        <dbReference type="ARBA" id="ARBA00022448"/>
    </source>
</evidence>
<evidence type="ECO:0000313" key="11">
    <source>
        <dbReference type="Proteomes" id="UP000649753"/>
    </source>
</evidence>
<gene>
    <name evidence="10" type="ORF">H4W31_000126</name>
</gene>
<comment type="similarity">
    <text evidence="7">Belongs to the binding-protein-dependent transport system permease family.</text>
</comment>
<evidence type="ECO:0000256" key="8">
    <source>
        <dbReference type="SAM" id="MobiDB-lite"/>
    </source>
</evidence>
<dbReference type="PANTHER" id="PTHR43386">
    <property type="entry name" value="OLIGOPEPTIDE TRANSPORT SYSTEM PERMEASE PROTEIN APPC"/>
    <property type="match status" value="1"/>
</dbReference>
<dbReference type="InterPro" id="IPR050366">
    <property type="entry name" value="BP-dependent_transpt_permease"/>
</dbReference>
<keyword evidence="4 7" id="KW-0812">Transmembrane</keyword>
<dbReference type="EMBL" id="JADBEB010000001">
    <property type="protein sequence ID" value="MBE1484488.1"/>
    <property type="molecule type" value="Genomic_DNA"/>
</dbReference>
<dbReference type="Pfam" id="PF00528">
    <property type="entry name" value="BPD_transp_1"/>
    <property type="match status" value="1"/>
</dbReference>
<evidence type="ECO:0000256" key="1">
    <source>
        <dbReference type="ARBA" id="ARBA00004651"/>
    </source>
</evidence>
<feature type="compositionally biased region" description="Low complexity" evidence="8">
    <location>
        <begin position="32"/>
        <end position="45"/>
    </location>
</feature>
<evidence type="ECO:0000256" key="5">
    <source>
        <dbReference type="ARBA" id="ARBA00022989"/>
    </source>
</evidence>
<proteinExistence type="inferred from homology"/>
<sequence length="323" mass="33989">MAVQPPDLAANASSGSSGNRAGLGTGPGGADPTGAGPTATTPPGRNRGRGRGRRERTGRDIWIPGAILGLIMLACFLWPLVYRDLPSPTTGSLLHANLPPFSPGHLLGTDPLGNDIVARLLYGGRVSLEVGLTSNLIGLVLGGSLGMFAAFKGGWLETLTMRVLDMLIAFPSLVLVLVVSTYLTPSKLNVIWAISFFSIPTFARLARAATLRLREQVYVVAARLAGQRDGTILVRHIAPNVLPQLLTYSLLWVAAAITIEASLSFLGFGVPASEPSWGMMISRGQAYISSNPELVLIPSACLFLTIVCLNTLGDALRARTGAP</sequence>
<feature type="compositionally biased region" description="Basic residues" evidence="8">
    <location>
        <begin position="46"/>
        <end position="56"/>
    </location>
</feature>
<comment type="caution">
    <text evidence="10">The sequence shown here is derived from an EMBL/GenBank/DDBJ whole genome shotgun (WGS) entry which is preliminary data.</text>
</comment>
<reference evidence="10" key="1">
    <citation type="submission" date="2020-10" db="EMBL/GenBank/DDBJ databases">
        <title>Sequencing the genomes of 1000 actinobacteria strains.</title>
        <authorList>
            <person name="Klenk H.-P."/>
        </authorList>
    </citation>
    <scope>NUCLEOTIDE SEQUENCE</scope>
    <source>
        <strain evidence="10">DSM 46832</strain>
    </source>
</reference>